<reference evidence="1 2" key="1">
    <citation type="journal article" date="2007" name="Nature">
        <title>The medaka draft genome and insights into vertebrate genome evolution.</title>
        <authorList>
            <person name="Kasahara M."/>
            <person name="Naruse K."/>
            <person name="Sasaki S."/>
            <person name="Nakatani Y."/>
            <person name="Qu W."/>
            <person name="Ahsan B."/>
            <person name="Yamada T."/>
            <person name="Nagayasu Y."/>
            <person name="Doi K."/>
            <person name="Kasai Y."/>
            <person name="Jindo T."/>
            <person name="Kobayashi D."/>
            <person name="Shimada A."/>
            <person name="Toyoda A."/>
            <person name="Kuroki Y."/>
            <person name="Fujiyama A."/>
            <person name="Sasaki T."/>
            <person name="Shimizu A."/>
            <person name="Asakawa S."/>
            <person name="Shimizu N."/>
            <person name="Hashimoto S."/>
            <person name="Yang J."/>
            <person name="Lee Y."/>
            <person name="Matsushima K."/>
            <person name="Sugano S."/>
            <person name="Sakaizumi M."/>
            <person name="Narita T."/>
            <person name="Ohishi K."/>
            <person name="Haga S."/>
            <person name="Ohta F."/>
            <person name="Nomoto H."/>
            <person name="Nogata K."/>
            <person name="Morishita T."/>
            <person name="Endo T."/>
            <person name="Shin-I T."/>
            <person name="Takeda H."/>
            <person name="Morishita S."/>
            <person name="Kohara Y."/>
        </authorList>
    </citation>
    <scope>NUCLEOTIDE SEQUENCE [LARGE SCALE GENOMIC DNA]</scope>
    <source>
        <strain evidence="1 2">Hd-rR</strain>
    </source>
</reference>
<reference evidence="1" key="2">
    <citation type="submission" date="2025-08" db="UniProtKB">
        <authorList>
            <consortium name="Ensembl"/>
        </authorList>
    </citation>
    <scope>IDENTIFICATION</scope>
    <source>
        <strain evidence="1">Hd-rR</strain>
    </source>
</reference>
<dbReference type="Proteomes" id="UP000001038">
    <property type="component" value="Chromosome 16"/>
</dbReference>
<dbReference type="InParanoid" id="A0A3B3ICH2"/>
<keyword evidence="2" id="KW-1185">Reference proteome</keyword>
<proteinExistence type="predicted"/>
<name>A0A3B3ICH2_ORYLA</name>
<reference evidence="1" key="3">
    <citation type="submission" date="2025-09" db="UniProtKB">
        <authorList>
            <consortium name="Ensembl"/>
        </authorList>
    </citation>
    <scope>IDENTIFICATION</scope>
    <source>
        <strain evidence="1">Hd-rR</strain>
    </source>
</reference>
<organism evidence="1 2">
    <name type="scientific">Oryzias latipes</name>
    <name type="common">Japanese rice fish</name>
    <name type="synonym">Japanese killifish</name>
    <dbReference type="NCBI Taxonomy" id="8090"/>
    <lineage>
        <taxon>Eukaryota</taxon>
        <taxon>Metazoa</taxon>
        <taxon>Chordata</taxon>
        <taxon>Craniata</taxon>
        <taxon>Vertebrata</taxon>
        <taxon>Euteleostomi</taxon>
        <taxon>Actinopterygii</taxon>
        <taxon>Neopterygii</taxon>
        <taxon>Teleostei</taxon>
        <taxon>Neoteleostei</taxon>
        <taxon>Acanthomorphata</taxon>
        <taxon>Ovalentaria</taxon>
        <taxon>Atherinomorphae</taxon>
        <taxon>Beloniformes</taxon>
        <taxon>Adrianichthyidae</taxon>
        <taxon>Oryziinae</taxon>
        <taxon>Oryzias</taxon>
    </lineage>
</organism>
<accession>A0A3B3ICH2</accession>
<protein>
    <submittedName>
        <fullName evidence="1">Uncharacterized protein</fullName>
    </submittedName>
</protein>
<dbReference type="Ensembl" id="ENSORLT00000045790.1">
    <property type="protein sequence ID" value="ENSORLP00000041523.1"/>
    <property type="gene ID" value="ENSORLG00000028383.1"/>
</dbReference>
<sequence length="81" mass="9764">ENKCTEKSLEWHLLKKARTFFHTIRDFFTEHSRYNDSKHSKKSTEKGLQQNKYRKMKNKFKKIEWPSLENSHSGFVGSKCL</sequence>
<evidence type="ECO:0000313" key="1">
    <source>
        <dbReference type="Ensembl" id="ENSORLP00000041523.1"/>
    </source>
</evidence>
<evidence type="ECO:0000313" key="2">
    <source>
        <dbReference type="Proteomes" id="UP000001038"/>
    </source>
</evidence>
<dbReference type="AlphaFoldDB" id="A0A3B3ICH2"/>